<protein>
    <submittedName>
        <fullName evidence="1">Uncharacterized protein</fullName>
    </submittedName>
</protein>
<sequence>MIIVKFVEIKYCESYNLSHYLKKVMSCYDAKKSSSFFLKLSFDVAANTSGATARLACGGGLHERSPMNKKTGRNIIYSYKLLKRHDFDPRKIFFEKKAWVIFDYNTSLFDVKNLPCLFYKKALYFRFLLISMVDGIFRSIVLPEISLNTFKANLNKSILQITGMIKIKI</sequence>
<reference evidence="1 2" key="1">
    <citation type="journal article" date="2018" name="Sci. Rep.">
        <title>Genomic signatures of local adaptation to the degree of environmental predictability in rotifers.</title>
        <authorList>
            <person name="Franch-Gras L."/>
            <person name="Hahn C."/>
            <person name="Garcia-Roger E.M."/>
            <person name="Carmona M.J."/>
            <person name="Serra M."/>
            <person name="Gomez A."/>
        </authorList>
    </citation>
    <scope>NUCLEOTIDE SEQUENCE [LARGE SCALE GENOMIC DNA]</scope>
    <source>
        <strain evidence="1">HYR1</strain>
    </source>
</reference>
<name>A0A3M7PD71_BRAPC</name>
<gene>
    <name evidence="1" type="ORF">BpHYR1_039485</name>
</gene>
<comment type="caution">
    <text evidence="1">The sequence shown here is derived from an EMBL/GenBank/DDBJ whole genome shotgun (WGS) entry which is preliminary data.</text>
</comment>
<keyword evidence="2" id="KW-1185">Reference proteome</keyword>
<dbReference type="EMBL" id="REGN01011950">
    <property type="protein sequence ID" value="RMZ96710.1"/>
    <property type="molecule type" value="Genomic_DNA"/>
</dbReference>
<evidence type="ECO:0000313" key="2">
    <source>
        <dbReference type="Proteomes" id="UP000276133"/>
    </source>
</evidence>
<dbReference type="Proteomes" id="UP000276133">
    <property type="component" value="Unassembled WGS sequence"/>
</dbReference>
<evidence type="ECO:0000313" key="1">
    <source>
        <dbReference type="EMBL" id="RMZ96710.1"/>
    </source>
</evidence>
<accession>A0A3M7PD71</accession>
<proteinExistence type="predicted"/>
<dbReference type="AlphaFoldDB" id="A0A3M7PD71"/>
<organism evidence="1 2">
    <name type="scientific">Brachionus plicatilis</name>
    <name type="common">Marine rotifer</name>
    <name type="synonym">Brachionus muelleri</name>
    <dbReference type="NCBI Taxonomy" id="10195"/>
    <lineage>
        <taxon>Eukaryota</taxon>
        <taxon>Metazoa</taxon>
        <taxon>Spiralia</taxon>
        <taxon>Gnathifera</taxon>
        <taxon>Rotifera</taxon>
        <taxon>Eurotatoria</taxon>
        <taxon>Monogononta</taxon>
        <taxon>Pseudotrocha</taxon>
        <taxon>Ploima</taxon>
        <taxon>Brachionidae</taxon>
        <taxon>Brachionus</taxon>
    </lineage>
</organism>